<evidence type="ECO:0000313" key="2">
    <source>
        <dbReference type="Proteomes" id="UP001056120"/>
    </source>
</evidence>
<protein>
    <submittedName>
        <fullName evidence="1">Uncharacterized protein</fullName>
    </submittedName>
</protein>
<accession>A0ACB9G085</accession>
<dbReference type="Proteomes" id="UP001056120">
    <property type="component" value="Linkage Group LG15"/>
</dbReference>
<keyword evidence="2" id="KW-1185">Reference proteome</keyword>
<organism evidence="1 2">
    <name type="scientific">Smallanthus sonchifolius</name>
    <dbReference type="NCBI Taxonomy" id="185202"/>
    <lineage>
        <taxon>Eukaryota</taxon>
        <taxon>Viridiplantae</taxon>
        <taxon>Streptophyta</taxon>
        <taxon>Embryophyta</taxon>
        <taxon>Tracheophyta</taxon>
        <taxon>Spermatophyta</taxon>
        <taxon>Magnoliopsida</taxon>
        <taxon>eudicotyledons</taxon>
        <taxon>Gunneridae</taxon>
        <taxon>Pentapetalae</taxon>
        <taxon>asterids</taxon>
        <taxon>campanulids</taxon>
        <taxon>Asterales</taxon>
        <taxon>Asteraceae</taxon>
        <taxon>Asteroideae</taxon>
        <taxon>Heliantheae alliance</taxon>
        <taxon>Millerieae</taxon>
        <taxon>Smallanthus</taxon>
    </lineage>
</organism>
<reference evidence="1 2" key="2">
    <citation type="journal article" date="2022" name="Mol. Ecol. Resour.">
        <title>The genomes of chicory, endive, great burdock and yacon provide insights into Asteraceae paleo-polyploidization history and plant inulin production.</title>
        <authorList>
            <person name="Fan W."/>
            <person name="Wang S."/>
            <person name="Wang H."/>
            <person name="Wang A."/>
            <person name="Jiang F."/>
            <person name="Liu H."/>
            <person name="Zhao H."/>
            <person name="Xu D."/>
            <person name="Zhang Y."/>
        </authorList>
    </citation>
    <scope>NUCLEOTIDE SEQUENCE [LARGE SCALE GENOMIC DNA]</scope>
    <source>
        <strain evidence="2">cv. Yunnan</strain>
        <tissue evidence="1">Leaves</tissue>
    </source>
</reference>
<gene>
    <name evidence="1" type="ORF">L1987_46263</name>
</gene>
<comment type="caution">
    <text evidence="1">The sequence shown here is derived from an EMBL/GenBank/DDBJ whole genome shotgun (WGS) entry which is preliminary data.</text>
</comment>
<dbReference type="EMBL" id="CM042032">
    <property type="protein sequence ID" value="KAI3776478.1"/>
    <property type="molecule type" value="Genomic_DNA"/>
</dbReference>
<proteinExistence type="predicted"/>
<reference evidence="2" key="1">
    <citation type="journal article" date="2022" name="Mol. Ecol. Resour.">
        <title>The genomes of chicory, endive, great burdock and yacon provide insights into Asteraceae palaeo-polyploidization history and plant inulin production.</title>
        <authorList>
            <person name="Fan W."/>
            <person name="Wang S."/>
            <person name="Wang H."/>
            <person name="Wang A."/>
            <person name="Jiang F."/>
            <person name="Liu H."/>
            <person name="Zhao H."/>
            <person name="Xu D."/>
            <person name="Zhang Y."/>
        </authorList>
    </citation>
    <scope>NUCLEOTIDE SEQUENCE [LARGE SCALE GENOMIC DNA]</scope>
    <source>
        <strain evidence="2">cv. Yunnan</strain>
    </source>
</reference>
<evidence type="ECO:0000313" key="1">
    <source>
        <dbReference type="EMBL" id="KAI3776478.1"/>
    </source>
</evidence>
<sequence length="210" mass="24227">MKRLPVRSLIQFRSVSKAWKSLIDSSDFIAQYSAQQQHLLVSYHDDSDKKFVSIADDDTFPQHKVYLTVPRFVEGGRIIGCSHGLLCVYGHCTTLEQSWLLTGAWRSPYRTNLPRNTIHFGDFQVVIDGFLYSLATEKITSGRYDKLIISFDITSEEFSEVNLPDCLAHHPCYQTLSMSKLRESLVVLRHDVIERDVVVWMMEMVFQNCL</sequence>
<name>A0ACB9G085_9ASTR</name>